<protein>
    <submittedName>
        <fullName evidence="8">G_PROTEIN_RECEP_F1_2 domain-containing protein</fullName>
    </submittedName>
</protein>
<dbReference type="OrthoDB" id="6105900at2759"/>
<feature type="transmembrane region" description="Helical" evidence="5">
    <location>
        <begin position="149"/>
        <end position="171"/>
    </location>
</feature>
<dbReference type="PROSITE" id="PS50262">
    <property type="entry name" value="G_PROTEIN_RECEP_F1_2"/>
    <property type="match status" value="1"/>
</dbReference>
<proteinExistence type="predicted"/>
<evidence type="ECO:0000256" key="3">
    <source>
        <dbReference type="ARBA" id="ARBA00022989"/>
    </source>
</evidence>
<organism evidence="7">
    <name type="scientific">Magallana gigas</name>
    <name type="common">Pacific oyster</name>
    <name type="synonym">Crassostrea gigas</name>
    <dbReference type="NCBI Taxonomy" id="29159"/>
    <lineage>
        <taxon>Eukaryota</taxon>
        <taxon>Metazoa</taxon>
        <taxon>Spiralia</taxon>
        <taxon>Lophotrochozoa</taxon>
        <taxon>Mollusca</taxon>
        <taxon>Bivalvia</taxon>
        <taxon>Autobranchia</taxon>
        <taxon>Pteriomorphia</taxon>
        <taxon>Ostreida</taxon>
        <taxon>Ostreoidea</taxon>
        <taxon>Ostreidae</taxon>
        <taxon>Magallana</taxon>
    </lineage>
</organism>
<evidence type="ECO:0000313" key="8">
    <source>
        <dbReference type="EnsemblMetazoa" id="G13064.1:cds"/>
    </source>
</evidence>
<feature type="transmembrane region" description="Helical" evidence="5">
    <location>
        <begin position="70"/>
        <end position="87"/>
    </location>
</feature>
<evidence type="ECO:0000256" key="1">
    <source>
        <dbReference type="ARBA" id="ARBA00004141"/>
    </source>
</evidence>
<keyword evidence="2 5" id="KW-0812">Transmembrane</keyword>
<evidence type="ECO:0000313" key="9">
    <source>
        <dbReference type="Proteomes" id="UP000005408"/>
    </source>
</evidence>
<keyword evidence="3 5" id="KW-1133">Transmembrane helix</keyword>
<dbReference type="PANTHER" id="PTHR23112:SF0">
    <property type="entry name" value="TRANSMEMBRANE PROTEIN 116"/>
    <property type="match status" value="1"/>
</dbReference>
<reference evidence="7" key="1">
    <citation type="journal article" date="2012" name="Nature">
        <title>The oyster genome reveals stress adaptation and complexity of shell formation.</title>
        <authorList>
            <person name="Zhang G."/>
            <person name="Fang X."/>
            <person name="Guo X."/>
            <person name="Li L."/>
            <person name="Luo R."/>
            <person name="Xu F."/>
            <person name="Yang P."/>
            <person name="Zhang L."/>
            <person name="Wang X."/>
            <person name="Qi H."/>
            <person name="Xiong Z."/>
            <person name="Que H."/>
            <person name="Xie Y."/>
            <person name="Holland P.W."/>
            <person name="Paps J."/>
            <person name="Zhu Y."/>
            <person name="Wu F."/>
            <person name="Chen Y."/>
            <person name="Wang J."/>
            <person name="Peng C."/>
            <person name="Meng J."/>
            <person name="Yang L."/>
            <person name="Liu J."/>
            <person name="Wen B."/>
            <person name="Zhang N."/>
            <person name="Huang Z."/>
            <person name="Zhu Q."/>
            <person name="Feng Y."/>
            <person name="Mount A."/>
            <person name="Hedgecock D."/>
            <person name="Xu Z."/>
            <person name="Liu Y."/>
            <person name="Domazet-Loso T."/>
            <person name="Du Y."/>
            <person name="Sun X."/>
            <person name="Zhang S."/>
            <person name="Liu B."/>
            <person name="Cheng P."/>
            <person name="Jiang X."/>
            <person name="Li J."/>
            <person name="Fan D."/>
            <person name="Wang W."/>
            <person name="Fu W."/>
            <person name="Wang T."/>
            <person name="Wang B."/>
            <person name="Zhang J."/>
            <person name="Peng Z."/>
            <person name="Li Y."/>
            <person name="Li N."/>
            <person name="Wang J."/>
            <person name="Chen M."/>
            <person name="He Y."/>
            <person name="Tan F."/>
            <person name="Song X."/>
            <person name="Zheng Q."/>
            <person name="Huang R."/>
            <person name="Yang H."/>
            <person name="Du X."/>
            <person name="Chen L."/>
            <person name="Yang M."/>
            <person name="Gaffney P.M."/>
            <person name="Wang S."/>
            <person name="Luo L."/>
            <person name="She Z."/>
            <person name="Ming Y."/>
            <person name="Huang W."/>
            <person name="Zhang S."/>
            <person name="Huang B."/>
            <person name="Zhang Y."/>
            <person name="Qu T."/>
            <person name="Ni P."/>
            <person name="Miao G."/>
            <person name="Wang J."/>
            <person name="Wang Q."/>
            <person name="Steinberg C.E."/>
            <person name="Wang H."/>
            <person name="Li N."/>
            <person name="Qian L."/>
            <person name="Zhang G."/>
            <person name="Li Y."/>
            <person name="Yang H."/>
            <person name="Liu X."/>
            <person name="Wang J."/>
            <person name="Yin Y."/>
            <person name="Wang J."/>
        </authorList>
    </citation>
    <scope>NUCLEOTIDE SEQUENCE [LARGE SCALE GENOMIC DNA]</scope>
    <source>
        <strain evidence="7">05x7-T-G4-1.051#20</strain>
    </source>
</reference>
<feature type="transmembrane region" description="Helical" evidence="5">
    <location>
        <begin position="27"/>
        <end position="50"/>
    </location>
</feature>
<dbReference type="Proteomes" id="UP000005408">
    <property type="component" value="Unassembled WGS sequence"/>
</dbReference>
<dbReference type="EMBL" id="JH817703">
    <property type="protein sequence ID" value="EKC27964.1"/>
    <property type="molecule type" value="Genomic_DNA"/>
</dbReference>
<dbReference type="GO" id="GO:0004930">
    <property type="term" value="F:G protein-coupled receptor activity"/>
    <property type="evidence" value="ECO:0007669"/>
    <property type="project" value="TreeGrafter"/>
</dbReference>
<dbReference type="PANTHER" id="PTHR23112">
    <property type="entry name" value="G PROTEIN-COUPLED RECEPTOR 157-RELATED"/>
    <property type="match status" value="1"/>
</dbReference>
<keyword evidence="4 5" id="KW-0472">Membrane</keyword>
<dbReference type="GO" id="GO:0007189">
    <property type="term" value="P:adenylate cyclase-activating G protein-coupled receptor signaling pathway"/>
    <property type="evidence" value="ECO:0007669"/>
    <property type="project" value="TreeGrafter"/>
</dbReference>
<feature type="transmembrane region" description="Helical" evidence="5">
    <location>
        <begin position="268"/>
        <end position="291"/>
    </location>
</feature>
<reference evidence="8" key="2">
    <citation type="submission" date="2022-08" db="UniProtKB">
        <authorList>
            <consortium name="EnsemblMetazoa"/>
        </authorList>
    </citation>
    <scope>IDENTIFICATION</scope>
    <source>
        <strain evidence="8">05x7-T-G4-1.051#20</strain>
    </source>
</reference>
<dbReference type="GO" id="GO:0005886">
    <property type="term" value="C:plasma membrane"/>
    <property type="evidence" value="ECO:0007669"/>
    <property type="project" value="TreeGrafter"/>
</dbReference>
<feature type="domain" description="G-protein coupled receptors family 1 profile" evidence="6">
    <location>
        <begin position="43"/>
        <end position="289"/>
    </location>
</feature>
<dbReference type="Gene3D" id="1.20.1070.10">
    <property type="entry name" value="Rhodopsin 7-helix transmembrane proteins"/>
    <property type="match status" value="1"/>
</dbReference>
<evidence type="ECO:0000256" key="4">
    <source>
        <dbReference type="ARBA" id="ARBA00023136"/>
    </source>
</evidence>
<dbReference type="HOGENOM" id="CLU_076189_0_0_1"/>
<evidence type="ECO:0000256" key="2">
    <source>
        <dbReference type="ARBA" id="ARBA00022692"/>
    </source>
</evidence>
<feature type="transmembrane region" description="Helical" evidence="5">
    <location>
        <begin position="183"/>
        <end position="207"/>
    </location>
</feature>
<evidence type="ECO:0000313" key="7">
    <source>
        <dbReference type="EMBL" id="EKC27964.1"/>
    </source>
</evidence>
<evidence type="ECO:0000259" key="6">
    <source>
        <dbReference type="PROSITE" id="PS50262"/>
    </source>
</evidence>
<keyword evidence="9" id="KW-1185">Reference proteome</keyword>
<comment type="subcellular location">
    <subcellularLocation>
        <location evidence="1">Membrane</location>
        <topology evidence="1">Multi-pass membrane protein</topology>
    </subcellularLocation>
</comment>
<dbReference type="EnsemblMetazoa" id="G13064.1">
    <property type="protein sequence ID" value="G13064.1:cds"/>
    <property type="gene ID" value="G13064"/>
</dbReference>
<name>K1Q9F4_MAGGI</name>
<feature type="transmembrane region" description="Helical" evidence="5">
    <location>
        <begin position="107"/>
        <end position="128"/>
    </location>
</feature>
<dbReference type="AlphaFoldDB" id="K1Q9F4"/>
<gene>
    <name evidence="7" type="ORF">CGI_10018427</name>
</gene>
<dbReference type="OMA" id="WGISHLA"/>
<dbReference type="InterPro" id="IPR017452">
    <property type="entry name" value="GPCR_Rhodpsn_7TM"/>
</dbReference>
<sequence>MSFNASTSEVDPRYDIPVAGLGTPAFYIIHSLALTCILSSLFSAVSVIFVSFRTKSTKTFFKSWSKCERFVVYLALCDGLFNMAHFMDHFHMAVVKDHVHPIELCEYYGFIVFMFISAQMLLVSLIAINAFVLMKFGKNLDLGKYDWKLLLLTFGFPFVECLIVTVVGKIGPTGAYCGVTGRIPTLFLTTVPVLLVIILNSVIYTLTWSKIRAETKRLEGTIGEKANSDRKSTQAAKTMSLFVLVFFIQWSALAVFGIWVMITKNVPLAMFLLVTSFSNIGGILNGIVFLIMRRNKARKSAPKPTVVCVSKSNTEATEVK</sequence>
<feature type="transmembrane region" description="Helical" evidence="5">
    <location>
        <begin position="241"/>
        <end position="262"/>
    </location>
</feature>
<evidence type="ECO:0000256" key="5">
    <source>
        <dbReference type="SAM" id="Phobius"/>
    </source>
</evidence>
<accession>K1Q9F4</accession>
<dbReference type="SUPFAM" id="SSF81321">
    <property type="entry name" value="Family A G protein-coupled receptor-like"/>
    <property type="match status" value="1"/>
</dbReference>
<dbReference type="EnsemblMetazoa" id="G13064.3">
    <property type="protein sequence ID" value="G13064.3:cds"/>
    <property type="gene ID" value="G13064"/>
</dbReference>